<sequence>MSEPVASGPSTGPEAGRGSAAAGGGERRLTGLGVSHGRAAGPVIRMAGPPVLPPPRPVTDQPAELAAIAQALDALVADLTHRAAALTPGTRPGAAPHPNPPPGTPAPGGEAGGRERAGGEAADGPTNSDRPPGNTTPSDKAADHDGGDVEGVEVLEALAVMAGDPVLREDAERYVRQGSDAVHALDAAFSAHAATLAGLGGYLAERAADLEDLRHRAVAFALGLPVPGVPAPGHPFVLVAEDLSPADTAGLGPDVLALVTERGGPTSHTAILARGRGLPAVVACAGVSALADGTVIGVDGATGEVVVGLTEEDAGRIVREERARRARLAAARGRGRTRDGHPVTLLLNIGSAHDFQRPGQDVCSTHDSRRTSQDAQSAQGSGPRQEARSAPTPQSSREEPGSVHIPQAAGKDPDPAHSSPTAGEERGLSRGIWGDVEGVGLFRTEFLFLGRTEAPSYEEQVAAYAEVFAEIPREAGPVVVRTLDAGTDKPLPFLRLPEEPNPALGVRGLRVDRLLPGVLDTQLDAIAEAARRAGADVSVMAPMVATPGEAAAFAGRARARGFARVGVMVEVPAAALRASWILREVDFLSVGTNDLAQYAFAADRQHPGLAGLLDPAQPALLALVEMCARAGLEAGKPVGVCGEAAGDPLVAPLLVGLGVTSLSMAPVCVPLVRDALAGLTLEECRERARTAMDPAR</sequence>
<dbReference type="GO" id="GO:0009401">
    <property type="term" value="P:phosphoenolpyruvate-dependent sugar phosphotransferase system"/>
    <property type="evidence" value="ECO:0007669"/>
    <property type="project" value="InterPro"/>
</dbReference>
<evidence type="ECO:0000256" key="1">
    <source>
        <dbReference type="ARBA" id="ARBA00001946"/>
    </source>
</evidence>
<dbReference type="Gene3D" id="3.50.30.10">
    <property type="entry name" value="Phosphohistidine domain"/>
    <property type="match status" value="1"/>
</dbReference>
<dbReference type="InterPro" id="IPR015813">
    <property type="entry name" value="Pyrv/PenolPyrv_kinase-like_dom"/>
</dbReference>
<dbReference type="EMBL" id="FOBF01000007">
    <property type="protein sequence ID" value="SEL82607.1"/>
    <property type="molecule type" value="Genomic_DNA"/>
</dbReference>
<dbReference type="SUPFAM" id="SSF51621">
    <property type="entry name" value="Phosphoenolpyruvate/pyruvate domain"/>
    <property type="match status" value="1"/>
</dbReference>
<evidence type="ECO:0000256" key="3">
    <source>
        <dbReference type="ARBA" id="ARBA00016544"/>
    </source>
</evidence>
<gene>
    <name evidence="13" type="ORF">SAMN05660976_03442</name>
</gene>
<dbReference type="PROSITE" id="PS00742">
    <property type="entry name" value="PEP_ENZYMES_2"/>
    <property type="match status" value="1"/>
</dbReference>
<evidence type="ECO:0000256" key="2">
    <source>
        <dbReference type="ARBA" id="ARBA00007837"/>
    </source>
</evidence>
<dbReference type="RefSeq" id="WP_256256993.1">
    <property type="nucleotide sequence ID" value="NZ_FOBF01000007.1"/>
</dbReference>
<evidence type="ECO:0000256" key="7">
    <source>
        <dbReference type="ARBA" id="ARBA00022842"/>
    </source>
</evidence>
<dbReference type="SUPFAM" id="SSF47831">
    <property type="entry name" value="Enzyme I of the PEP:sugar phosphotransferase system HPr-binding (sub)domain"/>
    <property type="match status" value="1"/>
</dbReference>
<feature type="compositionally biased region" description="Pro residues" evidence="9">
    <location>
        <begin position="95"/>
        <end position="105"/>
    </location>
</feature>
<dbReference type="Gene3D" id="1.10.274.10">
    <property type="entry name" value="PtsI, HPr-binding domain"/>
    <property type="match status" value="1"/>
</dbReference>
<dbReference type="PANTHER" id="PTHR46244">
    <property type="entry name" value="PHOSPHOENOLPYRUVATE-PROTEIN PHOSPHOTRANSFERASE"/>
    <property type="match status" value="1"/>
</dbReference>
<dbReference type="Proteomes" id="UP000198953">
    <property type="component" value="Unassembled WGS sequence"/>
</dbReference>
<reference evidence="13 14" key="1">
    <citation type="submission" date="2016-10" db="EMBL/GenBank/DDBJ databases">
        <authorList>
            <person name="de Groot N.N."/>
        </authorList>
    </citation>
    <scope>NUCLEOTIDE SEQUENCE [LARGE SCALE GENOMIC DNA]</scope>
    <source>
        <strain evidence="13 14">DSM 43357</strain>
    </source>
</reference>
<evidence type="ECO:0000259" key="10">
    <source>
        <dbReference type="Pfam" id="PF00391"/>
    </source>
</evidence>
<dbReference type="Pfam" id="PF00391">
    <property type="entry name" value="PEP-utilizers"/>
    <property type="match status" value="1"/>
</dbReference>
<keyword evidence="4" id="KW-0808">Transferase</keyword>
<dbReference type="Pfam" id="PF02896">
    <property type="entry name" value="PEP-utilizers_C"/>
    <property type="match status" value="1"/>
</dbReference>
<dbReference type="InterPro" id="IPR008731">
    <property type="entry name" value="PTS_EIN"/>
</dbReference>
<dbReference type="GO" id="GO:0046872">
    <property type="term" value="F:metal ion binding"/>
    <property type="evidence" value="ECO:0007669"/>
    <property type="project" value="UniProtKB-KW"/>
</dbReference>
<protein>
    <recommendedName>
        <fullName evidence="3">Phosphoenolpyruvate-protein phosphotransferase</fullName>
    </recommendedName>
    <alternativeName>
        <fullName evidence="8">Phosphotransferase system, enzyme I</fullName>
    </alternativeName>
</protein>
<dbReference type="InterPro" id="IPR018274">
    <property type="entry name" value="PEP_util_AS"/>
</dbReference>
<dbReference type="PRINTS" id="PR01736">
    <property type="entry name" value="PHPHTRNFRASE"/>
</dbReference>
<dbReference type="InterPro" id="IPR040442">
    <property type="entry name" value="Pyrv_kinase-like_dom_sf"/>
</dbReference>
<dbReference type="AlphaFoldDB" id="A0A1H7TFJ1"/>
<dbReference type="STRING" id="46177.SAMN05660976_03442"/>
<dbReference type="InterPro" id="IPR000121">
    <property type="entry name" value="PEP_util_C"/>
</dbReference>
<evidence type="ECO:0000256" key="5">
    <source>
        <dbReference type="ARBA" id="ARBA00022723"/>
    </source>
</evidence>
<feature type="domain" description="PEP-utilising enzyme mobile" evidence="10">
    <location>
        <begin position="236"/>
        <end position="303"/>
    </location>
</feature>
<keyword evidence="14" id="KW-1185">Reference proteome</keyword>
<evidence type="ECO:0000256" key="9">
    <source>
        <dbReference type="SAM" id="MobiDB-lite"/>
    </source>
</evidence>
<evidence type="ECO:0000313" key="14">
    <source>
        <dbReference type="Proteomes" id="UP000198953"/>
    </source>
</evidence>
<feature type="region of interest" description="Disordered" evidence="9">
    <location>
        <begin position="356"/>
        <end position="429"/>
    </location>
</feature>
<dbReference type="InterPro" id="IPR008279">
    <property type="entry name" value="PEP-util_enz_mobile_dom"/>
</dbReference>
<feature type="compositionally biased region" description="Polar residues" evidence="9">
    <location>
        <begin position="126"/>
        <end position="138"/>
    </location>
</feature>
<keyword evidence="6" id="KW-0418">Kinase</keyword>
<evidence type="ECO:0000256" key="8">
    <source>
        <dbReference type="ARBA" id="ARBA00033235"/>
    </source>
</evidence>
<evidence type="ECO:0000256" key="4">
    <source>
        <dbReference type="ARBA" id="ARBA00022679"/>
    </source>
</evidence>
<dbReference type="SUPFAM" id="SSF52009">
    <property type="entry name" value="Phosphohistidine domain"/>
    <property type="match status" value="1"/>
</dbReference>
<evidence type="ECO:0000313" key="13">
    <source>
        <dbReference type="EMBL" id="SEL82607.1"/>
    </source>
</evidence>
<evidence type="ECO:0000259" key="11">
    <source>
        <dbReference type="Pfam" id="PF02896"/>
    </source>
</evidence>
<comment type="similarity">
    <text evidence="2">Belongs to the PEP-utilizing enzyme family.</text>
</comment>
<proteinExistence type="inferred from homology"/>
<feature type="domain" description="PEP-utilising enzyme C-terminal" evidence="11">
    <location>
        <begin position="436"/>
        <end position="678"/>
    </location>
</feature>
<dbReference type="InterPro" id="IPR036637">
    <property type="entry name" value="Phosphohistidine_dom_sf"/>
</dbReference>
<keyword evidence="5" id="KW-0479">Metal-binding</keyword>
<keyword evidence="7" id="KW-0460">Magnesium</keyword>
<organism evidence="13 14">
    <name type="scientific">Nonomuraea pusilla</name>
    <dbReference type="NCBI Taxonomy" id="46177"/>
    <lineage>
        <taxon>Bacteria</taxon>
        <taxon>Bacillati</taxon>
        <taxon>Actinomycetota</taxon>
        <taxon>Actinomycetes</taxon>
        <taxon>Streptosporangiales</taxon>
        <taxon>Streptosporangiaceae</taxon>
        <taxon>Nonomuraea</taxon>
    </lineage>
</organism>
<dbReference type="InterPro" id="IPR023151">
    <property type="entry name" value="PEP_util_CS"/>
</dbReference>
<name>A0A1H7TFJ1_9ACTN</name>
<accession>A0A1H7TFJ1</accession>
<dbReference type="InterPro" id="IPR050499">
    <property type="entry name" value="PEP-utilizing_PTS_enzyme"/>
</dbReference>
<dbReference type="PROSITE" id="PS00370">
    <property type="entry name" value="PEP_ENZYMES_PHOS_SITE"/>
    <property type="match status" value="1"/>
</dbReference>
<feature type="region of interest" description="Disordered" evidence="9">
    <location>
        <begin position="86"/>
        <end position="147"/>
    </location>
</feature>
<dbReference type="Pfam" id="PF05524">
    <property type="entry name" value="PEP-utilisers_N"/>
    <property type="match status" value="1"/>
</dbReference>
<feature type="domain" description="Phosphotransferase system enzyme I N-terminal" evidence="12">
    <location>
        <begin position="151"/>
        <end position="206"/>
    </location>
</feature>
<dbReference type="PANTHER" id="PTHR46244:SF3">
    <property type="entry name" value="PHOSPHOENOLPYRUVATE-PROTEIN PHOSPHOTRANSFERASE"/>
    <property type="match status" value="1"/>
</dbReference>
<evidence type="ECO:0000259" key="12">
    <source>
        <dbReference type="Pfam" id="PF05524"/>
    </source>
</evidence>
<dbReference type="Gene3D" id="3.20.20.60">
    <property type="entry name" value="Phosphoenolpyruvate-binding domains"/>
    <property type="match status" value="1"/>
</dbReference>
<feature type="region of interest" description="Disordered" evidence="9">
    <location>
        <begin position="1"/>
        <end position="59"/>
    </location>
</feature>
<dbReference type="InterPro" id="IPR036618">
    <property type="entry name" value="PtsI_HPr-bd_sf"/>
</dbReference>
<comment type="cofactor">
    <cofactor evidence="1">
        <name>Mg(2+)</name>
        <dbReference type="ChEBI" id="CHEBI:18420"/>
    </cofactor>
</comment>
<dbReference type="GO" id="GO:0016301">
    <property type="term" value="F:kinase activity"/>
    <property type="evidence" value="ECO:0007669"/>
    <property type="project" value="UniProtKB-KW"/>
</dbReference>
<evidence type="ECO:0000256" key="6">
    <source>
        <dbReference type="ARBA" id="ARBA00022777"/>
    </source>
</evidence>
<feature type="compositionally biased region" description="Polar residues" evidence="9">
    <location>
        <begin position="373"/>
        <end position="382"/>
    </location>
</feature>